<dbReference type="Pfam" id="PF25967">
    <property type="entry name" value="RND-MFP_C"/>
    <property type="match status" value="1"/>
</dbReference>
<dbReference type="Gene3D" id="1.10.287.470">
    <property type="entry name" value="Helix hairpin bin"/>
    <property type="match status" value="1"/>
</dbReference>
<dbReference type="AlphaFoldDB" id="A0A656VJ90"/>
<accession>A0A656VJ90</accession>
<dbReference type="Pfam" id="PF25917">
    <property type="entry name" value="BSH_RND"/>
    <property type="match status" value="1"/>
</dbReference>
<dbReference type="GO" id="GO:0005886">
    <property type="term" value="C:plasma membrane"/>
    <property type="evidence" value="ECO:0007669"/>
    <property type="project" value="UniProtKB-SubCell"/>
</dbReference>
<evidence type="ECO:0000313" key="10">
    <source>
        <dbReference type="Proteomes" id="UP000037482"/>
    </source>
</evidence>
<feature type="domain" description="Multidrug resistance protein MdtA-like beta-barrel" evidence="7">
    <location>
        <begin position="234"/>
        <end position="293"/>
    </location>
</feature>
<evidence type="ECO:0000256" key="1">
    <source>
        <dbReference type="ARBA" id="ARBA00004519"/>
    </source>
</evidence>
<feature type="signal peptide" evidence="4">
    <location>
        <begin position="1"/>
        <end position="20"/>
    </location>
</feature>
<dbReference type="InterPro" id="IPR058625">
    <property type="entry name" value="MdtA-like_BSH"/>
</dbReference>
<dbReference type="InterPro" id="IPR058624">
    <property type="entry name" value="MdtA-like_HH"/>
</dbReference>
<dbReference type="Proteomes" id="UP000037482">
    <property type="component" value="Unassembled WGS sequence"/>
</dbReference>
<evidence type="ECO:0000259" key="5">
    <source>
        <dbReference type="Pfam" id="PF25876"/>
    </source>
</evidence>
<dbReference type="PANTHER" id="PTHR30158">
    <property type="entry name" value="ACRA/E-RELATED COMPONENT OF DRUG EFFLUX TRANSPORTER"/>
    <property type="match status" value="1"/>
</dbReference>
<dbReference type="Gene3D" id="2.40.50.100">
    <property type="match status" value="1"/>
</dbReference>
<proteinExistence type="inferred from homology"/>
<feature type="compositionally biased region" description="Polar residues" evidence="3">
    <location>
        <begin position="374"/>
        <end position="385"/>
    </location>
</feature>
<dbReference type="GO" id="GO:0022857">
    <property type="term" value="F:transmembrane transporter activity"/>
    <property type="evidence" value="ECO:0007669"/>
    <property type="project" value="InterPro"/>
</dbReference>
<dbReference type="Pfam" id="PF25876">
    <property type="entry name" value="HH_MFP_RND"/>
    <property type="match status" value="1"/>
</dbReference>
<dbReference type="EMBL" id="LFJS01000012">
    <property type="protein sequence ID" value="KMU52316.1"/>
    <property type="molecule type" value="Genomic_DNA"/>
</dbReference>
<sequence length="385" mass="41131">MKAKTLLSTAAAVSIAFAVAGCNDSAPSATAPPPPAVPVAEVLVRPVTPFIEFSGSLTAVQRVELRPRVAGYIQAVNVPEGRVIEKGHPLFRIDPRPFQAALDAAAARLQEAEATAMLAQADFARARTLFNQKVIARERFDAATAAMNVSKAQVNAAKAALTAAQLDMTFTRVTAPITGRVGRTLITEGNYVASGVTALTTIVSVTPLHIYFDVDERTYLQSLAAWRDKTATHEIKVMTALIGDKTYSRPGRVDFIANAAERTTGTVRLRAVIDNPDGRLSPGLFAKIKLETGAPQAKVLIADLSIGTDQSRRYVLVVDKNNQTEYRPVELGPVVDGMRVIERGLQPGERIVVKGLVRPGMAVTPRPSMIDGTPATQPNTMGDAT</sequence>
<dbReference type="Gene3D" id="2.40.30.170">
    <property type="match status" value="1"/>
</dbReference>
<feature type="chain" id="PRO_5025011141" evidence="4">
    <location>
        <begin position="21"/>
        <end position="385"/>
    </location>
</feature>
<evidence type="ECO:0000313" key="9">
    <source>
        <dbReference type="EMBL" id="KMU52316.1"/>
    </source>
</evidence>
<dbReference type="InterPro" id="IPR058626">
    <property type="entry name" value="MdtA-like_b-barrel"/>
</dbReference>
<evidence type="ECO:0000256" key="3">
    <source>
        <dbReference type="SAM" id="MobiDB-lite"/>
    </source>
</evidence>
<keyword evidence="4" id="KW-0732">Signal</keyword>
<comment type="caution">
    <text evidence="9">The sequence shown here is derived from an EMBL/GenBank/DDBJ whole genome shotgun (WGS) entry which is preliminary data.</text>
</comment>
<feature type="domain" description="Multidrug resistance protein MdtA-like C-terminal permuted SH3" evidence="8">
    <location>
        <begin position="310"/>
        <end position="356"/>
    </location>
</feature>
<comment type="similarity">
    <text evidence="2">Belongs to the membrane fusion protein (MFP) (TC 8.A.1) family.</text>
</comment>
<feature type="region of interest" description="Disordered" evidence="3">
    <location>
        <begin position="363"/>
        <end position="385"/>
    </location>
</feature>
<evidence type="ECO:0000256" key="4">
    <source>
        <dbReference type="SAM" id="SignalP"/>
    </source>
</evidence>
<dbReference type="InterPro" id="IPR058627">
    <property type="entry name" value="MdtA-like_C"/>
</dbReference>
<dbReference type="PROSITE" id="PS51257">
    <property type="entry name" value="PROKAR_LIPOPROTEIN"/>
    <property type="match status" value="1"/>
</dbReference>
<protein>
    <submittedName>
        <fullName evidence="9">MexE family multidrug efflux RND transporter periplasmic adaptor subunit</fullName>
    </submittedName>
</protein>
<feature type="domain" description="Multidrug resistance protein MdtA-like barrel-sandwich hybrid" evidence="6">
    <location>
        <begin position="62"/>
        <end position="200"/>
    </location>
</feature>
<dbReference type="InterPro" id="IPR006143">
    <property type="entry name" value="RND_pump_MFP"/>
</dbReference>
<feature type="domain" description="Multidrug resistance protein MdtA-like alpha-helical hairpin" evidence="5">
    <location>
        <begin position="102"/>
        <end position="171"/>
    </location>
</feature>
<reference evidence="9 10" key="1">
    <citation type="submission" date="2015-06" db="EMBL/GenBank/DDBJ databases">
        <title>Draft Genome of Serratia marcescens Strain AH0650_Sm1.</title>
        <authorList>
            <person name="Wan Y."/>
            <person name="Gorrie C."/>
            <person name="Holt K."/>
        </authorList>
    </citation>
    <scope>NUCLEOTIDE SEQUENCE [LARGE SCALE GENOMIC DNA]</scope>
    <source>
        <strain evidence="9 10">AH0650_Sm1</strain>
    </source>
</reference>
<gene>
    <name evidence="9" type="ORF">AB868_03070</name>
</gene>
<evidence type="ECO:0000256" key="2">
    <source>
        <dbReference type="ARBA" id="ARBA00009477"/>
    </source>
</evidence>
<organism evidence="9 10">
    <name type="scientific">Serratia marcescens</name>
    <dbReference type="NCBI Taxonomy" id="615"/>
    <lineage>
        <taxon>Bacteria</taxon>
        <taxon>Pseudomonadati</taxon>
        <taxon>Pseudomonadota</taxon>
        <taxon>Gammaproteobacteria</taxon>
        <taxon>Enterobacterales</taxon>
        <taxon>Yersiniaceae</taxon>
        <taxon>Serratia</taxon>
    </lineage>
</organism>
<evidence type="ECO:0000259" key="8">
    <source>
        <dbReference type="Pfam" id="PF25967"/>
    </source>
</evidence>
<dbReference type="PANTHER" id="PTHR30158:SF10">
    <property type="entry name" value="CATION EFFLUX PUMP"/>
    <property type="match status" value="1"/>
</dbReference>
<dbReference type="GO" id="GO:0046677">
    <property type="term" value="P:response to antibiotic"/>
    <property type="evidence" value="ECO:0007669"/>
    <property type="project" value="TreeGrafter"/>
</dbReference>
<comment type="subcellular location">
    <subcellularLocation>
        <location evidence="1">Cell inner membrane</location>
        <topology evidence="1">Lipid-anchor</topology>
    </subcellularLocation>
</comment>
<evidence type="ECO:0000259" key="7">
    <source>
        <dbReference type="Pfam" id="PF25944"/>
    </source>
</evidence>
<name>A0A656VJ90_SERMA</name>
<dbReference type="Pfam" id="PF25944">
    <property type="entry name" value="Beta-barrel_RND"/>
    <property type="match status" value="1"/>
</dbReference>
<evidence type="ECO:0000259" key="6">
    <source>
        <dbReference type="Pfam" id="PF25917"/>
    </source>
</evidence>
<dbReference type="Gene3D" id="2.40.420.20">
    <property type="match status" value="1"/>
</dbReference>
<dbReference type="SUPFAM" id="SSF111369">
    <property type="entry name" value="HlyD-like secretion proteins"/>
    <property type="match status" value="1"/>
</dbReference>
<dbReference type="FunFam" id="2.40.420.20:FF:000001">
    <property type="entry name" value="Efflux RND transporter periplasmic adaptor subunit"/>
    <property type="match status" value="1"/>
</dbReference>
<dbReference type="NCBIfam" id="TIGR01730">
    <property type="entry name" value="RND_mfp"/>
    <property type="match status" value="1"/>
</dbReference>